<reference evidence="2 3" key="1">
    <citation type="journal article" date="2020" name="Nat. Food">
        <title>A phased Vanilla planifolia genome enables genetic improvement of flavour and production.</title>
        <authorList>
            <person name="Hasing T."/>
            <person name="Tang H."/>
            <person name="Brym M."/>
            <person name="Khazi F."/>
            <person name="Huang T."/>
            <person name="Chambers A.H."/>
        </authorList>
    </citation>
    <scope>NUCLEOTIDE SEQUENCE [LARGE SCALE GENOMIC DNA]</scope>
    <source>
        <tissue evidence="2">Leaf</tissue>
    </source>
</reference>
<dbReference type="OrthoDB" id="670909at2759"/>
<keyword evidence="1" id="KW-0472">Membrane</keyword>
<evidence type="ECO:0000256" key="1">
    <source>
        <dbReference type="SAM" id="Phobius"/>
    </source>
</evidence>
<keyword evidence="3" id="KW-1185">Reference proteome</keyword>
<dbReference type="Proteomes" id="UP000636800">
    <property type="component" value="Chromosome 1"/>
</dbReference>
<organism evidence="2 3">
    <name type="scientific">Vanilla planifolia</name>
    <name type="common">Vanilla</name>
    <dbReference type="NCBI Taxonomy" id="51239"/>
    <lineage>
        <taxon>Eukaryota</taxon>
        <taxon>Viridiplantae</taxon>
        <taxon>Streptophyta</taxon>
        <taxon>Embryophyta</taxon>
        <taxon>Tracheophyta</taxon>
        <taxon>Spermatophyta</taxon>
        <taxon>Magnoliopsida</taxon>
        <taxon>Liliopsida</taxon>
        <taxon>Asparagales</taxon>
        <taxon>Orchidaceae</taxon>
        <taxon>Vanilloideae</taxon>
        <taxon>Vanilleae</taxon>
        <taxon>Vanilla</taxon>
    </lineage>
</organism>
<keyword evidence="1" id="KW-0812">Transmembrane</keyword>
<keyword evidence="1" id="KW-1133">Transmembrane helix</keyword>
<name>A0A835VIJ3_VANPL</name>
<sequence>MMRMSTLTWKVRSYAHLRRKHGPCVVHKVSLMHAHIKSADACMQLLKVLSCMCQKQSCAVHDANVVHLEVLGKVDVASVMRELLMFASLVFCGVSLYFRLLVGYYNAMANSDELQFFRELPKFKDYEDITKEDLA</sequence>
<evidence type="ECO:0000313" key="2">
    <source>
        <dbReference type="EMBL" id="KAG0497786.1"/>
    </source>
</evidence>
<feature type="transmembrane region" description="Helical" evidence="1">
    <location>
        <begin position="83"/>
        <end position="105"/>
    </location>
</feature>
<dbReference type="AlphaFoldDB" id="A0A835VIJ3"/>
<comment type="caution">
    <text evidence="2">The sequence shown here is derived from an EMBL/GenBank/DDBJ whole genome shotgun (WGS) entry which is preliminary data.</text>
</comment>
<dbReference type="EMBL" id="JADCNL010000001">
    <property type="protein sequence ID" value="KAG0497786.1"/>
    <property type="molecule type" value="Genomic_DNA"/>
</dbReference>
<proteinExistence type="predicted"/>
<accession>A0A835VIJ3</accession>
<gene>
    <name evidence="2" type="ORF">HPP92_002477</name>
</gene>
<evidence type="ECO:0000313" key="3">
    <source>
        <dbReference type="Proteomes" id="UP000636800"/>
    </source>
</evidence>
<protein>
    <submittedName>
        <fullName evidence="2">Uncharacterized protein</fullName>
    </submittedName>
</protein>